<evidence type="ECO:0000256" key="6">
    <source>
        <dbReference type="ARBA" id="ARBA00022989"/>
    </source>
</evidence>
<reference evidence="11 12" key="1">
    <citation type="submission" date="2017-11" db="EMBL/GenBank/DDBJ databases">
        <title>Genomic Encyclopedia of Archaeal and Bacterial Type Strains, Phase II (KMG-II): From Individual Species to Whole Genera.</title>
        <authorList>
            <person name="Goeker M."/>
        </authorList>
    </citation>
    <scope>NUCLEOTIDE SEQUENCE [LARGE SCALE GENOMIC DNA]</scope>
    <source>
        <strain evidence="11 12">DSM 16400</strain>
    </source>
</reference>
<comment type="catalytic activity">
    <reaction evidence="8">
        <text>an all-trans-polyprenyl diphosphate + 1,4-dihydroxy-2-naphthoate + H(+) = a 2-demethylmenaquinol + CO2 + diphosphate</text>
        <dbReference type="Rhea" id="RHEA:26478"/>
        <dbReference type="Rhea" id="RHEA-COMP:9563"/>
        <dbReference type="Rhea" id="RHEA-COMP:9564"/>
        <dbReference type="ChEBI" id="CHEBI:11173"/>
        <dbReference type="ChEBI" id="CHEBI:15378"/>
        <dbReference type="ChEBI" id="CHEBI:16526"/>
        <dbReference type="ChEBI" id="CHEBI:33019"/>
        <dbReference type="ChEBI" id="CHEBI:55437"/>
        <dbReference type="ChEBI" id="CHEBI:58914"/>
        <dbReference type="EC" id="2.5.1.74"/>
    </reaction>
</comment>
<comment type="function">
    <text evidence="8">Conversion of 1,4-dihydroxy-2-naphthoate (DHNA) to demethylmenaquinone (DMK).</text>
</comment>
<evidence type="ECO:0000256" key="8">
    <source>
        <dbReference type="HAMAP-Rule" id="MF_01937"/>
    </source>
</evidence>
<dbReference type="GO" id="GO:0046428">
    <property type="term" value="F:1,4-dihydroxy-2-naphthoate polyprenyltransferase activity"/>
    <property type="evidence" value="ECO:0007669"/>
    <property type="project" value="UniProtKB-UniRule"/>
</dbReference>
<dbReference type="EMBL" id="PGFH01000002">
    <property type="protein sequence ID" value="PJJ78339.1"/>
    <property type="molecule type" value="Genomic_DNA"/>
</dbReference>
<dbReference type="NCBIfam" id="NF004751">
    <property type="entry name" value="PRK06080.1-3"/>
    <property type="match status" value="1"/>
</dbReference>
<dbReference type="NCBIfam" id="TIGR00751">
    <property type="entry name" value="menA"/>
    <property type="match status" value="1"/>
</dbReference>
<feature type="transmembrane region" description="Helical" evidence="8">
    <location>
        <begin position="231"/>
        <end position="252"/>
    </location>
</feature>
<dbReference type="EC" id="2.5.1.74" evidence="8 9"/>
<feature type="transmembrane region" description="Helical" evidence="8">
    <location>
        <begin position="326"/>
        <end position="349"/>
    </location>
</feature>
<dbReference type="CDD" id="cd13962">
    <property type="entry name" value="PT_UbiA_UBIAD1"/>
    <property type="match status" value="1"/>
</dbReference>
<keyword evidence="6 8" id="KW-1133">Transmembrane helix</keyword>
<dbReference type="GO" id="GO:0042371">
    <property type="term" value="P:vitamin K biosynthetic process"/>
    <property type="evidence" value="ECO:0007669"/>
    <property type="project" value="TreeGrafter"/>
</dbReference>
<accession>A0A2M9D2D2</accession>
<keyword evidence="2 8" id="KW-0474">Menaquinone biosynthesis</keyword>
<keyword evidence="12" id="KW-1185">Reference proteome</keyword>
<name>A0A2M9D2D2_9MICO</name>
<dbReference type="InterPro" id="IPR026046">
    <property type="entry name" value="UBIAD1"/>
</dbReference>
<feature type="transmembrane region" description="Helical" evidence="8">
    <location>
        <begin position="175"/>
        <end position="194"/>
    </location>
</feature>
<dbReference type="Gene3D" id="1.10.357.140">
    <property type="entry name" value="UbiA prenyltransferase"/>
    <property type="match status" value="1"/>
</dbReference>
<evidence type="ECO:0000313" key="11">
    <source>
        <dbReference type="EMBL" id="PJJ78339.1"/>
    </source>
</evidence>
<dbReference type="HAMAP" id="MF_01937">
    <property type="entry name" value="MenA_1"/>
    <property type="match status" value="1"/>
</dbReference>
<feature type="compositionally biased region" description="Low complexity" evidence="10">
    <location>
        <begin position="17"/>
        <end position="39"/>
    </location>
</feature>
<dbReference type="PANTHER" id="PTHR13929">
    <property type="entry name" value="1,4-DIHYDROXY-2-NAPHTHOATE OCTAPRENYLTRANSFERASE"/>
    <property type="match status" value="1"/>
</dbReference>
<protein>
    <recommendedName>
        <fullName evidence="8 9">1,4-dihydroxy-2-naphthoate octaprenyltransferase</fullName>
        <shortName evidence="8">DHNA-octaprenyltransferase</shortName>
        <ecNumber evidence="8 9">2.5.1.74</ecNumber>
    </recommendedName>
</protein>
<feature type="region of interest" description="Disordered" evidence="10">
    <location>
        <begin position="1"/>
        <end position="56"/>
    </location>
</feature>
<evidence type="ECO:0000256" key="3">
    <source>
        <dbReference type="ARBA" id="ARBA00022475"/>
    </source>
</evidence>
<dbReference type="OrthoDB" id="9767568at2"/>
<evidence type="ECO:0000256" key="9">
    <source>
        <dbReference type="NCBIfam" id="TIGR00751"/>
    </source>
</evidence>
<keyword evidence="3 8" id="KW-1003">Cell membrane</keyword>
<feature type="transmembrane region" description="Helical" evidence="8">
    <location>
        <begin position="100"/>
        <end position="119"/>
    </location>
</feature>
<dbReference type="PANTHER" id="PTHR13929:SF0">
    <property type="entry name" value="UBIA PRENYLTRANSFERASE DOMAIN-CONTAINING PROTEIN 1"/>
    <property type="match status" value="1"/>
</dbReference>
<dbReference type="InterPro" id="IPR004657">
    <property type="entry name" value="MenA"/>
</dbReference>
<dbReference type="Pfam" id="PF01040">
    <property type="entry name" value="UbiA"/>
    <property type="match status" value="1"/>
</dbReference>
<feature type="transmembrane region" description="Helical" evidence="8">
    <location>
        <begin position="301"/>
        <end position="319"/>
    </location>
</feature>
<dbReference type="InterPro" id="IPR000537">
    <property type="entry name" value="UbiA_prenyltransferase"/>
</dbReference>
<dbReference type="AlphaFoldDB" id="A0A2M9D2D2"/>
<proteinExistence type="inferred from homology"/>
<evidence type="ECO:0000256" key="7">
    <source>
        <dbReference type="ARBA" id="ARBA00023136"/>
    </source>
</evidence>
<comment type="pathway">
    <text evidence="8">Quinol/quinone metabolism; menaquinone biosynthesis; menaquinol from 1,4-dihydroxy-2-naphthoate: step 1/2.</text>
</comment>
<evidence type="ECO:0000256" key="5">
    <source>
        <dbReference type="ARBA" id="ARBA00022692"/>
    </source>
</evidence>
<dbReference type="InterPro" id="IPR044878">
    <property type="entry name" value="UbiA_sf"/>
</dbReference>
<dbReference type="PIRSF" id="PIRSF005355">
    <property type="entry name" value="UBIAD1"/>
    <property type="match status" value="1"/>
</dbReference>
<dbReference type="GO" id="GO:0009234">
    <property type="term" value="P:menaquinone biosynthetic process"/>
    <property type="evidence" value="ECO:0007669"/>
    <property type="project" value="UniProtKB-UniRule"/>
</dbReference>
<evidence type="ECO:0000256" key="10">
    <source>
        <dbReference type="SAM" id="MobiDB-lite"/>
    </source>
</evidence>
<comment type="similarity">
    <text evidence="8">Belongs to the MenA family. Type 1 subfamily.</text>
</comment>
<keyword evidence="7 8" id="KW-0472">Membrane</keyword>
<feature type="transmembrane region" description="Helical" evidence="8">
    <location>
        <begin position="150"/>
        <end position="169"/>
    </location>
</feature>
<sequence>MASPKQQRIDPKTVSPKAGSKSSSAAGKNANKNAGAGKNKSGRPGGRPPKAPKIAKATARDWISGARIQTLPLAFAPVALGTAAAYVLPHEEDGAGWHWLRALLCLVVAVSLQIGVNFANDYSDGVRGTDDHRVGPRRLTASGAARPRTVITVAFVWFGIAAVAGLIIVVRSEHWWLLAVGAAAIVAAYFYTGGKRPYGYLGLGEIFVFIFFGLVATAGTTYVLADTVNLESWLAAVAVGLFAVATLMVNNIRDIAQDKIAGKRTLAVRMGNLPSRIFYVVAMLVPFGILGVYTLLYFNAYLVYFVLLAALPACVIVLTGKTPAELILALKLTGLTALLFGIGLALAIAF</sequence>
<feature type="transmembrane region" description="Helical" evidence="8">
    <location>
        <begin position="206"/>
        <end position="225"/>
    </location>
</feature>
<organism evidence="11 12">
    <name type="scientific">Salinibacterium amurskyense</name>
    <dbReference type="NCBI Taxonomy" id="205941"/>
    <lineage>
        <taxon>Bacteria</taxon>
        <taxon>Bacillati</taxon>
        <taxon>Actinomycetota</taxon>
        <taxon>Actinomycetes</taxon>
        <taxon>Micrococcales</taxon>
        <taxon>Microbacteriaceae</taxon>
        <taxon>Salinibacterium</taxon>
    </lineage>
</organism>
<comment type="caution">
    <text evidence="11">The sequence shown here is derived from an EMBL/GenBank/DDBJ whole genome shotgun (WGS) entry which is preliminary data.</text>
</comment>
<comment type="subcellular location">
    <subcellularLocation>
        <location evidence="8">Cell membrane</location>
        <topology evidence="8">Multi-pass membrane protein</topology>
    </subcellularLocation>
    <subcellularLocation>
        <location evidence="1">Membrane</location>
        <topology evidence="1">Multi-pass membrane protein</topology>
    </subcellularLocation>
</comment>
<feature type="transmembrane region" description="Helical" evidence="8">
    <location>
        <begin position="273"/>
        <end position="295"/>
    </location>
</feature>
<evidence type="ECO:0000256" key="4">
    <source>
        <dbReference type="ARBA" id="ARBA00022679"/>
    </source>
</evidence>
<feature type="transmembrane region" description="Helical" evidence="8">
    <location>
        <begin position="70"/>
        <end position="88"/>
    </location>
</feature>
<dbReference type="Proteomes" id="UP000231742">
    <property type="component" value="Unassembled WGS sequence"/>
</dbReference>
<evidence type="ECO:0000313" key="12">
    <source>
        <dbReference type="Proteomes" id="UP000231742"/>
    </source>
</evidence>
<dbReference type="GO" id="GO:0005886">
    <property type="term" value="C:plasma membrane"/>
    <property type="evidence" value="ECO:0007669"/>
    <property type="project" value="UniProtKB-SubCell"/>
</dbReference>
<dbReference type="RefSeq" id="WP_100389391.1">
    <property type="nucleotide sequence ID" value="NZ_BMZU01000002.1"/>
</dbReference>
<gene>
    <name evidence="8" type="primary">menA</name>
    <name evidence="11" type="ORF">CLV85_1906</name>
</gene>
<evidence type="ECO:0000256" key="2">
    <source>
        <dbReference type="ARBA" id="ARBA00022428"/>
    </source>
</evidence>
<dbReference type="UniPathway" id="UPA00079">
    <property type="reaction ID" value="UER00168"/>
</dbReference>
<evidence type="ECO:0000256" key="1">
    <source>
        <dbReference type="ARBA" id="ARBA00004141"/>
    </source>
</evidence>
<keyword evidence="5 8" id="KW-0812">Transmembrane</keyword>
<keyword evidence="4 8" id="KW-0808">Transferase</keyword>